<gene>
    <name evidence="6" type="ORF">RF819_11260</name>
</gene>
<dbReference type="EMBL" id="MTJN01000002">
    <property type="protein sequence ID" value="OOV09073.1"/>
    <property type="molecule type" value="Genomic_DNA"/>
</dbReference>
<comment type="subcellular location">
    <subcellularLocation>
        <location evidence="1">Endomembrane system</location>
        <topology evidence="1">Multi-pass membrane protein</topology>
    </subcellularLocation>
</comment>
<keyword evidence="2 5" id="KW-0812">Transmembrane</keyword>
<feature type="transmembrane region" description="Helical" evidence="5">
    <location>
        <begin position="12"/>
        <end position="36"/>
    </location>
</feature>
<keyword evidence="6" id="KW-0808">Transferase</keyword>
<name>A0A1T1AYK5_RHOFE</name>
<evidence type="ECO:0000313" key="7">
    <source>
        <dbReference type="Proteomes" id="UP000190750"/>
    </source>
</evidence>
<protein>
    <submittedName>
        <fullName evidence="6">S-isoprenylcysteine methyltransferase</fullName>
    </submittedName>
</protein>
<proteinExistence type="predicted"/>
<organism evidence="6 7">
    <name type="scientific">Rhodoferax fermentans</name>
    <dbReference type="NCBI Taxonomy" id="28066"/>
    <lineage>
        <taxon>Bacteria</taxon>
        <taxon>Pseudomonadati</taxon>
        <taxon>Pseudomonadota</taxon>
        <taxon>Betaproteobacteria</taxon>
        <taxon>Burkholderiales</taxon>
        <taxon>Comamonadaceae</taxon>
        <taxon>Rhodoferax</taxon>
    </lineage>
</organism>
<dbReference type="Pfam" id="PF04191">
    <property type="entry name" value="PEMT"/>
    <property type="match status" value="1"/>
</dbReference>
<feature type="transmembrane region" description="Helical" evidence="5">
    <location>
        <begin position="42"/>
        <end position="60"/>
    </location>
</feature>
<dbReference type="GO" id="GO:0008168">
    <property type="term" value="F:methyltransferase activity"/>
    <property type="evidence" value="ECO:0007669"/>
    <property type="project" value="UniProtKB-KW"/>
</dbReference>
<feature type="transmembrane region" description="Helical" evidence="5">
    <location>
        <begin position="96"/>
        <end position="124"/>
    </location>
</feature>
<dbReference type="STRING" id="28066.RF819_11260"/>
<dbReference type="PANTHER" id="PTHR43847">
    <property type="entry name" value="BLL3993 PROTEIN"/>
    <property type="match status" value="1"/>
</dbReference>
<dbReference type="InterPro" id="IPR052527">
    <property type="entry name" value="Metal_cation-efflux_comp"/>
</dbReference>
<dbReference type="GO" id="GO:0032259">
    <property type="term" value="P:methylation"/>
    <property type="evidence" value="ECO:0007669"/>
    <property type="project" value="UniProtKB-KW"/>
</dbReference>
<dbReference type="InterPro" id="IPR007318">
    <property type="entry name" value="Phopholipid_MeTrfase"/>
</dbReference>
<dbReference type="GO" id="GO:0012505">
    <property type="term" value="C:endomembrane system"/>
    <property type="evidence" value="ECO:0007669"/>
    <property type="project" value="UniProtKB-SubCell"/>
</dbReference>
<accession>A0A1T1AYK5</accession>
<keyword evidence="6" id="KW-0489">Methyltransferase</keyword>
<keyword evidence="7" id="KW-1185">Reference proteome</keyword>
<reference evidence="6 7" key="1">
    <citation type="submission" date="2017-01" db="EMBL/GenBank/DDBJ databases">
        <title>Genome sequencing of Rhodoferax fermentans JCM 7819.</title>
        <authorList>
            <person name="Kim Y.J."/>
            <person name="Farh M.E.-A."/>
            <person name="Yang D.-C."/>
        </authorList>
    </citation>
    <scope>NUCLEOTIDE SEQUENCE [LARGE SCALE GENOMIC DNA]</scope>
    <source>
        <strain evidence="6 7">JCM 7819</strain>
    </source>
</reference>
<dbReference type="RefSeq" id="WP_078366904.1">
    <property type="nucleotide sequence ID" value="NZ_MTJN01000002.1"/>
</dbReference>
<evidence type="ECO:0000256" key="1">
    <source>
        <dbReference type="ARBA" id="ARBA00004127"/>
    </source>
</evidence>
<dbReference type="AlphaFoldDB" id="A0A1T1AYK5"/>
<dbReference type="Proteomes" id="UP000190750">
    <property type="component" value="Unassembled WGS sequence"/>
</dbReference>
<evidence type="ECO:0000256" key="4">
    <source>
        <dbReference type="ARBA" id="ARBA00023136"/>
    </source>
</evidence>
<sequence length="156" mass="17505">MLPFGVTRRRVGGAVLVLLQFGLLLWLALMAAPALMQRGMTLSGWLLVGLSGGLGGWTLWHNRLGNFNVHPEPKTHGQLVTTGPYRLIRHPMYTTVLLLAAALALVTGNALAWLAWVALFGVLLTKARLEEDWLCEHHPLYASYRQHNKRFVPWLY</sequence>
<evidence type="ECO:0000313" key="6">
    <source>
        <dbReference type="EMBL" id="OOV09073.1"/>
    </source>
</evidence>
<dbReference type="OrthoDB" id="5293276at2"/>
<evidence type="ECO:0000256" key="2">
    <source>
        <dbReference type="ARBA" id="ARBA00022692"/>
    </source>
</evidence>
<evidence type="ECO:0000256" key="3">
    <source>
        <dbReference type="ARBA" id="ARBA00022989"/>
    </source>
</evidence>
<keyword evidence="4 5" id="KW-0472">Membrane</keyword>
<keyword evidence="3 5" id="KW-1133">Transmembrane helix</keyword>
<evidence type="ECO:0000256" key="5">
    <source>
        <dbReference type="SAM" id="Phobius"/>
    </source>
</evidence>
<comment type="caution">
    <text evidence="6">The sequence shown here is derived from an EMBL/GenBank/DDBJ whole genome shotgun (WGS) entry which is preliminary data.</text>
</comment>
<dbReference type="Gene3D" id="1.20.120.1630">
    <property type="match status" value="1"/>
</dbReference>
<dbReference type="PANTHER" id="PTHR43847:SF1">
    <property type="entry name" value="BLL3993 PROTEIN"/>
    <property type="match status" value="1"/>
</dbReference>